<reference evidence="4 5" key="1">
    <citation type="submission" date="2012-10" db="EMBL/GenBank/DDBJ databases">
        <authorList>
            <person name="Zafar N."/>
            <person name="Inman J."/>
            <person name="Hall N."/>
            <person name="Lorenzi H."/>
            <person name="Caler E."/>
        </authorList>
    </citation>
    <scope>NUCLEOTIDE SEQUENCE [LARGE SCALE GENOMIC DNA]</scope>
    <source>
        <strain evidence="4 5">IP1</strain>
    </source>
</reference>
<keyword evidence="3" id="KW-0812">Transmembrane</keyword>
<evidence type="ECO:0000256" key="2">
    <source>
        <dbReference type="ARBA" id="ARBA00022801"/>
    </source>
</evidence>
<proteinExistence type="predicted"/>
<dbReference type="RefSeq" id="XP_004254830.1">
    <property type="nucleotide sequence ID" value="XM_004254782.1"/>
</dbReference>
<dbReference type="Gene3D" id="3.60.10.10">
    <property type="entry name" value="Endonuclease/exonuclease/phosphatase"/>
    <property type="match status" value="1"/>
</dbReference>
<dbReference type="GO" id="GO:0005737">
    <property type="term" value="C:cytoplasm"/>
    <property type="evidence" value="ECO:0007669"/>
    <property type="project" value="TreeGrafter"/>
</dbReference>
<dbReference type="PANTHER" id="PTHR16320:SF1">
    <property type="entry name" value="SPHINGOMYELINASE DDB_G0288017"/>
    <property type="match status" value="1"/>
</dbReference>
<dbReference type="SUPFAM" id="SSF56219">
    <property type="entry name" value="DNase I-like"/>
    <property type="match status" value="1"/>
</dbReference>
<keyword evidence="2" id="KW-0378">Hydrolase</keyword>
<dbReference type="InterPro" id="IPR036691">
    <property type="entry name" value="Endo/exonu/phosph_ase_sf"/>
</dbReference>
<keyword evidence="3" id="KW-1133">Transmembrane helix</keyword>
<dbReference type="InterPro" id="IPR017766">
    <property type="entry name" value="Sphingomyelinase/PLipase_C"/>
</dbReference>
<dbReference type="Proteomes" id="UP000014680">
    <property type="component" value="Unassembled WGS sequence"/>
</dbReference>
<feature type="transmembrane region" description="Helical" evidence="3">
    <location>
        <begin position="17"/>
        <end position="41"/>
    </location>
</feature>
<dbReference type="PANTHER" id="PTHR16320">
    <property type="entry name" value="SPHINGOMYELINASE FAMILY MEMBER"/>
    <property type="match status" value="1"/>
</dbReference>
<accession>A0A0A1U222</accession>
<dbReference type="VEuPathDB" id="AmoebaDB:EIN_221920"/>
<dbReference type="CDD" id="cd09078">
    <property type="entry name" value="nSMase"/>
    <property type="match status" value="1"/>
</dbReference>
<evidence type="ECO:0000256" key="3">
    <source>
        <dbReference type="SAM" id="Phobius"/>
    </source>
</evidence>
<evidence type="ECO:0000313" key="5">
    <source>
        <dbReference type="Proteomes" id="UP000014680"/>
    </source>
</evidence>
<gene>
    <name evidence="4" type="ORF">EIN_221920</name>
</gene>
<dbReference type="GO" id="GO:0004767">
    <property type="term" value="F:sphingomyelin phosphodiesterase activity"/>
    <property type="evidence" value="ECO:0007669"/>
    <property type="project" value="UniProtKB-EC"/>
</dbReference>
<dbReference type="OrthoDB" id="40902at2759"/>
<dbReference type="OMA" id="ICGDFSI"/>
<keyword evidence="5" id="KW-1185">Reference proteome</keyword>
<dbReference type="EMBL" id="KB206756">
    <property type="protein sequence ID" value="ELP88059.1"/>
    <property type="molecule type" value="Genomic_DNA"/>
</dbReference>
<evidence type="ECO:0000313" key="4">
    <source>
        <dbReference type="EMBL" id="ELP88059.1"/>
    </source>
</evidence>
<dbReference type="GeneID" id="14887212"/>
<organism evidence="4 5">
    <name type="scientific">Entamoeba invadens IP1</name>
    <dbReference type="NCBI Taxonomy" id="370355"/>
    <lineage>
        <taxon>Eukaryota</taxon>
        <taxon>Amoebozoa</taxon>
        <taxon>Evosea</taxon>
        <taxon>Archamoebae</taxon>
        <taxon>Mastigamoebida</taxon>
        <taxon>Entamoebidae</taxon>
        <taxon>Entamoeba</taxon>
    </lineage>
</organism>
<dbReference type="InterPro" id="IPR038772">
    <property type="entry name" value="Sph/SMPD2-like"/>
</dbReference>
<dbReference type="AlphaFoldDB" id="A0A0A1U222"/>
<dbReference type="GO" id="GO:0005576">
    <property type="term" value="C:extracellular region"/>
    <property type="evidence" value="ECO:0007669"/>
    <property type="project" value="InterPro"/>
</dbReference>
<evidence type="ECO:0000256" key="1">
    <source>
        <dbReference type="ARBA" id="ARBA00012369"/>
    </source>
</evidence>
<name>A0A0A1U222_ENTIV</name>
<keyword evidence="3" id="KW-0472">Membrane</keyword>
<dbReference type="KEGG" id="eiv:EIN_221920"/>
<protein>
    <recommendedName>
        <fullName evidence="1">sphingomyelin phosphodiesterase</fullName>
        <ecNumber evidence="1">3.1.4.12</ecNumber>
    </recommendedName>
</protein>
<dbReference type="EC" id="3.1.4.12" evidence="1"/>
<sequence length="385" mass="43872">MVKVTEVNWNKVFSNEFIISVSVIGGIGVGIFLAIFIFQCYHRNCFQKIREIFIHGDYSSEKIRVLSYNLCLRAPLITNNGDDFKATRLELFIKNVIDNYDIILLQDVIGAYNARRTHLIECSAEVGLCYSHVSLTPILPCFLCDGGLMILSRMPLLNRDQYVFKKSVFPDSLFSRGILYAKVHPNNTTTIHLFNTHLQPISKDEKAKEVRRHQLDEVVKFIQKKTAKDNFPILVCGDFSVNALESTPGVVENVIVQSSEASDDEKETLGKDIIKYVEEQTDEYIQVINSLSLIGTVKDVMYSGLQRHPVTLGDTYFEGNTEMPLETVLTKPDDQYSKRCQDFIFTITRSKELEIVEPYVHTYDVADEEIQFLSSHYALSCSVKC</sequence>